<dbReference type="HOGENOM" id="CLU_133136_0_0_11"/>
<evidence type="ECO:0000313" key="3">
    <source>
        <dbReference type="Proteomes" id="UP000011723"/>
    </source>
</evidence>
<gene>
    <name evidence="2" type="ORF">A605_10500</name>
</gene>
<feature type="signal peptide" evidence="1">
    <location>
        <begin position="1"/>
        <end position="18"/>
    </location>
</feature>
<dbReference type="RefSeq" id="WP_015401516.1">
    <property type="nucleotide sequence ID" value="NC_020302.1"/>
</dbReference>
<reference evidence="2 3" key="1">
    <citation type="journal article" date="2012" name="Stand. Genomic Sci.">
        <title>Genome sequence of the halotolerant bacterium Corynebacterium halotolerans type strain YIM 70093(T) (= DSM 44683(T)).</title>
        <authorList>
            <person name="Ruckert C."/>
            <person name="Albersmeier A."/>
            <person name="Al-Dilaimi A."/>
            <person name="Niehaus K."/>
            <person name="Szczepanowski R."/>
            <person name="Kalinowski J."/>
        </authorList>
    </citation>
    <scope>NUCLEOTIDE SEQUENCE [LARGE SCALE GENOMIC DNA]</scope>
    <source>
        <strain evidence="2">YIM 70093</strain>
    </source>
</reference>
<protein>
    <recommendedName>
        <fullName evidence="4">Secreted protein</fullName>
    </recommendedName>
</protein>
<keyword evidence="3" id="KW-1185">Reference proteome</keyword>
<proteinExistence type="predicted"/>
<dbReference type="AlphaFoldDB" id="M1P011"/>
<dbReference type="KEGG" id="chn:A605_10500"/>
<sequence>MKLIRVGVPVAVSALLLAGCGGNGNGDVEETISVTTSETPVAQPDEVDPVEAESLYETVEDPGLNVEWTYQGANYGTNGGTVITLAVKNLNEEPLPPDAIEPPTLTRSDGMGGTVDVELMDDDTSGITSGLDLPLGSQAITNVRYAFEDGPGLLWDAELQVGNVIFAGNLNI</sequence>
<accession>M1P011</accession>
<keyword evidence="1" id="KW-0732">Signal</keyword>
<dbReference type="STRING" id="1121362.A605_10500"/>
<name>M1P011_9CORY</name>
<dbReference type="PATRIC" id="fig|1121362.3.peg.2126"/>
<evidence type="ECO:0000256" key="1">
    <source>
        <dbReference type="SAM" id="SignalP"/>
    </source>
</evidence>
<dbReference type="Proteomes" id="UP000011723">
    <property type="component" value="Chromosome"/>
</dbReference>
<evidence type="ECO:0008006" key="4">
    <source>
        <dbReference type="Google" id="ProtNLM"/>
    </source>
</evidence>
<dbReference type="EMBL" id="CP003697">
    <property type="protein sequence ID" value="AGF73100.1"/>
    <property type="molecule type" value="Genomic_DNA"/>
</dbReference>
<evidence type="ECO:0000313" key="2">
    <source>
        <dbReference type="EMBL" id="AGF73100.1"/>
    </source>
</evidence>
<dbReference type="PROSITE" id="PS51257">
    <property type="entry name" value="PROKAR_LIPOPROTEIN"/>
    <property type="match status" value="1"/>
</dbReference>
<feature type="chain" id="PRO_5039667841" description="Secreted protein" evidence="1">
    <location>
        <begin position="19"/>
        <end position="172"/>
    </location>
</feature>
<dbReference type="eggNOG" id="ENOG50329XG">
    <property type="taxonomic scope" value="Bacteria"/>
</dbReference>
<organism evidence="2 3">
    <name type="scientific">Corynebacterium halotolerans YIM 70093 = DSM 44683</name>
    <dbReference type="NCBI Taxonomy" id="1121362"/>
    <lineage>
        <taxon>Bacteria</taxon>
        <taxon>Bacillati</taxon>
        <taxon>Actinomycetota</taxon>
        <taxon>Actinomycetes</taxon>
        <taxon>Mycobacteriales</taxon>
        <taxon>Corynebacteriaceae</taxon>
        <taxon>Corynebacterium</taxon>
    </lineage>
</organism>